<dbReference type="RefSeq" id="WP_043874126.1">
    <property type="nucleotide sequence ID" value="NZ_CCVW01000002.1"/>
</dbReference>
<dbReference type="EMBL" id="CCSB01000002">
    <property type="protein sequence ID" value="CDZ77622.1"/>
    <property type="molecule type" value="Genomic_DNA"/>
</dbReference>
<keyword evidence="2" id="KW-1185">Reference proteome</keyword>
<sequence>MLNSQYLKGKFFHYLEYVRNRKNIRKSAYKYYPEPFYPWCGIDKIHLEPAAEKQRPFLIKKYTRVKGELDRVLLHNPQHLSYDDHVTRIKVKGQALTTASFSLPRLSDSQYQITDLLNLASLPAKFDTLLTENPQLGQRPAPFDYINMEQPNNPNKPACVGLPEGYDDSFRFNEEETLTENVLHLPLKVSAEKARELNAEGRVIAGSSMAISHESVYLPHELRYLKPFIDYLCQIEKACNPDFMQDYYIFLSVSHSLIPPGDSQRRGGWHIDGHQGYERLQKSGRKLPCDRQYLISNILPTETIACSFDFAKVRAYCQSNFCDLDSVNMQDVIEQQASHFANSDNVSALSPNRLHFLNPYMVHRAMVNPHDYPIKRTFTRILFSTFTRNRLGDSVNPVLGPIYPLKVKTIKDIHEIPSSIYLG</sequence>
<proteinExistence type="predicted"/>
<reference evidence="1 2" key="1">
    <citation type="submission" date="2014-06" db="EMBL/GenBank/DDBJ databases">
        <authorList>
            <person name="Urmite Genomes Urmite Genomes"/>
        </authorList>
    </citation>
    <scope>NUCLEOTIDE SEQUENCE [LARGE SCALE GENOMIC DNA]</scope>
</reference>
<dbReference type="Proteomes" id="UP000044071">
    <property type="component" value="Unassembled WGS sequence"/>
</dbReference>
<organism evidence="1 2">
    <name type="scientific">Legionella massiliensis</name>
    <dbReference type="NCBI Taxonomy" id="1034943"/>
    <lineage>
        <taxon>Bacteria</taxon>
        <taxon>Pseudomonadati</taxon>
        <taxon>Pseudomonadota</taxon>
        <taxon>Gammaproteobacteria</taxon>
        <taxon>Legionellales</taxon>
        <taxon>Legionellaceae</taxon>
        <taxon>Legionella</taxon>
    </lineage>
</organism>
<name>A0A078KX53_9GAMM</name>
<evidence type="ECO:0000313" key="2">
    <source>
        <dbReference type="Proteomes" id="UP000044071"/>
    </source>
</evidence>
<dbReference type="STRING" id="1034943.BN59_01906"/>
<evidence type="ECO:0000313" key="1">
    <source>
        <dbReference type="EMBL" id="CDZ77622.1"/>
    </source>
</evidence>
<dbReference type="eggNOG" id="ENOG502ZHQW">
    <property type="taxonomic scope" value="Bacteria"/>
</dbReference>
<evidence type="ECO:0008006" key="3">
    <source>
        <dbReference type="Google" id="ProtNLM"/>
    </source>
</evidence>
<protein>
    <recommendedName>
        <fullName evidence="3">Phytanoyl-CoA dioxygenase (PhyH)</fullName>
    </recommendedName>
</protein>
<dbReference type="AlphaFoldDB" id="A0A078KX53"/>
<gene>
    <name evidence="1" type="ORF">BN59_01906</name>
</gene>
<accession>A0A078KX53</accession>